<dbReference type="AlphaFoldDB" id="A0A087TBU8"/>
<proteinExistence type="predicted"/>
<gene>
    <name evidence="2" type="ORF">X975_04349</name>
</gene>
<dbReference type="EMBL" id="KK114501">
    <property type="protein sequence ID" value="KFM62587.1"/>
    <property type="molecule type" value="Genomic_DNA"/>
</dbReference>
<feature type="non-terminal residue" evidence="2">
    <location>
        <position position="64"/>
    </location>
</feature>
<evidence type="ECO:0000313" key="2">
    <source>
        <dbReference type="EMBL" id="KFM62587.1"/>
    </source>
</evidence>
<evidence type="ECO:0000313" key="3">
    <source>
        <dbReference type="Proteomes" id="UP000054359"/>
    </source>
</evidence>
<accession>A0A087TBU8</accession>
<reference evidence="2 3" key="1">
    <citation type="submission" date="2013-11" db="EMBL/GenBank/DDBJ databases">
        <title>Genome sequencing of Stegodyphus mimosarum.</title>
        <authorList>
            <person name="Bechsgaard J."/>
        </authorList>
    </citation>
    <scope>NUCLEOTIDE SEQUENCE [LARGE SCALE GENOMIC DNA]</scope>
</reference>
<feature type="region of interest" description="Disordered" evidence="1">
    <location>
        <begin position="45"/>
        <end position="64"/>
    </location>
</feature>
<protein>
    <submittedName>
        <fullName evidence="2">Uncharacterized protein</fullName>
    </submittedName>
</protein>
<sequence>MHFFISALSLSRNHVTHLRISGLRTQLIIPLMSVGPTYINRTGQPNLSYPSKGGRRYFNKNSDG</sequence>
<keyword evidence="3" id="KW-1185">Reference proteome</keyword>
<organism evidence="2 3">
    <name type="scientific">Stegodyphus mimosarum</name>
    <name type="common">African social velvet spider</name>
    <dbReference type="NCBI Taxonomy" id="407821"/>
    <lineage>
        <taxon>Eukaryota</taxon>
        <taxon>Metazoa</taxon>
        <taxon>Ecdysozoa</taxon>
        <taxon>Arthropoda</taxon>
        <taxon>Chelicerata</taxon>
        <taxon>Arachnida</taxon>
        <taxon>Araneae</taxon>
        <taxon>Araneomorphae</taxon>
        <taxon>Entelegynae</taxon>
        <taxon>Eresoidea</taxon>
        <taxon>Eresidae</taxon>
        <taxon>Stegodyphus</taxon>
    </lineage>
</organism>
<name>A0A087TBU8_STEMI</name>
<dbReference type="Proteomes" id="UP000054359">
    <property type="component" value="Unassembled WGS sequence"/>
</dbReference>
<evidence type="ECO:0000256" key="1">
    <source>
        <dbReference type="SAM" id="MobiDB-lite"/>
    </source>
</evidence>